<evidence type="ECO:0000256" key="1">
    <source>
        <dbReference type="SAM" id="SignalP"/>
    </source>
</evidence>
<dbReference type="EMBL" id="JAXCLX010000005">
    <property type="protein sequence ID" value="MDY0874466.1"/>
    <property type="molecule type" value="Genomic_DNA"/>
</dbReference>
<reference evidence="2 3" key="1">
    <citation type="journal article" date="2013" name="Antonie Van Leeuwenhoek">
        <title>Dongia rigui sp. nov., isolated from freshwater of a large wetland in Korea.</title>
        <authorList>
            <person name="Baik K.S."/>
            <person name="Hwang Y.M."/>
            <person name="Choi J.S."/>
            <person name="Kwon J."/>
            <person name="Seong C.N."/>
        </authorList>
    </citation>
    <scope>NUCLEOTIDE SEQUENCE [LARGE SCALE GENOMIC DNA]</scope>
    <source>
        <strain evidence="2 3">04SU4-P</strain>
    </source>
</reference>
<feature type="chain" id="PRO_5045608937" evidence="1">
    <location>
        <begin position="20"/>
        <end position="196"/>
    </location>
</feature>
<accession>A0ABU5E4E2</accession>
<feature type="signal peptide" evidence="1">
    <location>
        <begin position="1"/>
        <end position="19"/>
    </location>
</feature>
<dbReference type="RefSeq" id="WP_320502936.1">
    <property type="nucleotide sequence ID" value="NZ_JAXCLX010000005.1"/>
</dbReference>
<name>A0ABU5E4E2_9PROT</name>
<keyword evidence="3" id="KW-1185">Reference proteome</keyword>
<organism evidence="2 3">
    <name type="scientific">Dongia rigui</name>
    <dbReference type="NCBI Taxonomy" id="940149"/>
    <lineage>
        <taxon>Bacteria</taxon>
        <taxon>Pseudomonadati</taxon>
        <taxon>Pseudomonadota</taxon>
        <taxon>Alphaproteobacteria</taxon>
        <taxon>Rhodospirillales</taxon>
        <taxon>Dongiaceae</taxon>
        <taxon>Dongia</taxon>
    </lineage>
</organism>
<keyword evidence="1" id="KW-0732">Signal</keyword>
<gene>
    <name evidence="2" type="ORF">SMD31_21180</name>
</gene>
<protein>
    <submittedName>
        <fullName evidence="2">Uncharacterized protein</fullName>
    </submittedName>
</protein>
<sequence length="196" mass="21498">MRAILLGALLSFVGGAAFADDDFIVGDPNACHLKIEYEAKEQMLHLRPQLPSGTDCHATSDLVEQGLDTALTRYSTLPISLIFLGRLEHYPWLSEDLTEKAIAMSGPSGRWDAIKGHARDGNDNDFVSKALFLRLPVSAVGEFGERPLEPFVSVLAQLGYSVYAVSVEKVMLRSVTGREGHYPYDALVHVRVDKAP</sequence>
<proteinExistence type="predicted"/>
<evidence type="ECO:0000313" key="3">
    <source>
        <dbReference type="Proteomes" id="UP001271769"/>
    </source>
</evidence>
<comment type="caution">
    <text evidence="2">The sequence shown here is derived from an EMBL/GenBank/DDBJ whole genome shotgun (WGS) entry which is preliminary data.</text>
</comment>
<evidence type="ECO:0000313" key="2">
    <source>
        <dbReference type="EMBL" id="MDY0874466.1"/>
    </source>
</evidence>
<dbReference type="Proteomes" id="UP001271769">
    <property type="component" value="Unassembled WGS sequence"/>
</dbReference>